<dbReference type="EMBL" id="JAVXUP010000226">
    <property type="protein sequence ID" value="KAK3033657.1"/>
    <property type="molecule type" value="Genomic_DNA"/>
</dbReference>
<protein>
    <recommendedName>
        <fullName evidence="3">POS2</fullName>
    </recommendedName>
</protein>
<accession>A0AA88WTE0</accession>
<dbReference type="Pfam" id="PF04749">
    <property type="entry name" value="PLAC8"/>
    <property type="match status" value="1"/>
</dbReference>
<organism evidence="1 2">
    <name type="scientific">Escallonia herrerae</name>
    <dbReference type="NCBI Taxonomy" id="1293975"/>
    <lineage>
        <taxon>Eukaryota</taxon>
        <taxon>Viridiplantae</taxon>
        <taxon>Streptophyta</taxon>
        <taxon>Embryophyta</taxon>
        <taxon>Tracheophyta</taxon>
        <taxon>Spermatophyta</taxon>
        <taxon>Magnoliopsida</taxon>
        <taxon>eudicotyledons</taxon>
        <taxon>Gunneridae</taxon>
        <taxon>Pentapetalae</taxon>
        <taxon>asterids</taxon>
        <taxon>campanulids</taxon>
        <taxon>Escalloniales</taxon>
        <taxon>Escalloniaceae</taxon>
        <taxon>Escallonia</taxon>
    </lineage>
</organism>
<comment type="caution">
    <text evidence="1">The sequence shown here is derived from an EMBL/GenBank/DDBJ whole genome shotgun (WGS) entry which is preliminary data.</text>
</comment>
<sequence length="159" mass="17947">MDPKNPEIEDPKLAPAALASYPEGQWSTGLYDCWDDRSTCLVTCCCPCITMGQIVEIVDKGTTSRRRASRIYCSLNAIGWGWRYAFTYRSKLRQLFSLPEAPCADFLVHSCCCVCAISQEYRELKNRGVNPSIGWEANVEKWKREGIQVPPIPASTMTR</sequence>
<evidence type="ECO:0000313" key="2">
    <source>
        <dbReference type="Proteomes" id="UP001188597"/>
    </source>
</evidence>
<dbReference type="NCBIfam" id="TIGR01571">
    <property type="entry name" value="A_thal_Cys_rich"/>
    <property type="match status" value="1"/>
</dbReference>
<dbReference type="Proteomes" id="UP001188597">
    <property type="component" value="Unassembled WGS sequence"/>
</dbReference>
<keyword evidence="2" id="KW-1185">Reference proteome</keyword>
<evidence type="ECO:0008006" key="3">
    <source>
        <dbReference type="Google" id="ProtNLM"/>
    </source>
</evidence>
<evidence type="ECO:0000313" key="1">
    <source>
        <dbReference type="EMBL" id="KAK3033657.1"/>
    </source>
</evidence>
<dbReference type="AlphaFoldDB" id="A0AA88WTE0"/>
<gene>
    <name evidence="1" type="ORF">RJ639_034536</name>
</gene>
<proteinExistence type="predicted"/>
<dbReference type="PANTHER" id="PTHR15907">
    <property type="entry name" value="DUF614 FAMILY PROTEIN-RELATED"/>
    <property type="match status" value="1"/>
</dbReference>
<name>A0AA88WTE0_9ASTE</name>
<reference evidence="1" key="1">
    <citation type="submission" date="2022-12" db="EMBL/GenBank/DDBJ databases">
        <title>Draft genome assemblies for two species of Escallonia (Escalloniales).</title>
        <authorList>
            <person name="Chanderbali A."/>
            <person name="Dervinis C."/>
            <person name="Anghel I."/>
            <person name="Soltis D."/>
            <person name="Soltis P."/>
            <person name="Zapata F."/>
        </authorList>
    </citation>
    <scope>NUCLEOTIDE SEQUENCE</scope>
    <source>
        <strain evidence="1">UCBG64.0493</strain>
        <tissue evidence="1">Leaf</tissue>
    </source>
</reference>
<dbReference type="InterPro" id="IPR006461">
    <property type="entry name" value="PLAC_motif_containing"/>
</dbReference>